<gene>
    <name evidence="3" type="ORF">H8S55_07820</name>
</gene>
<dbReference type="PANTHER" id="PTHR36834:SF1">
    <property type="entry name" value="INTEGRAL MEMBRANE PROTEIN"/>
    <property type="match status" value="1"/>
</dbReference>
<dbReference type="EMBL" id="JACOPN010000004">
    <property type="protein sequence ID" value="MBC5717225.1"/>
    <property type="molecule type" value="Genomic_DNA"/>
</dbReference>
<keyword evidence="4" id="KW-1185">Reference proteome</keyword>
<feature type="transmembrane region" description="Helical" evidence="1">
    <location>
        <begin position="56"/>
        <end position="79"/>
    </location>
</feature>
<dbReference type="Proteomes" id="UP000602260">
    <property type="component" value="Unassembled WGS sequence"/>
</dbReference>
<feature type="transmembrane region" description="Helical" evidence="1">
    <location>
        <begin position="150"/>
        <end position="170"/>
    </location>
</feature>
<name>A0A8J6MAP6_9FIRM</name>
<feature type="transmembrane region" description="Helical" evidence="1">
    <location>
        <begin position="182"/>
        <end position="200"/>
    </location>
</feature>
<protein>
    <submittedName>
        <fullName evidence="3">VanZ family protein</fullName>
    </submittedName>
</protein>
<dbReference type="AlphaFoldDB" id="A0A8J6MAP6"/>
<feature type="transmembrane region" description="Helical" evidence="1">
    <location>
        <begin position="17"/>
        <end position="35"/>
    </location>
</feature>
<sequence length="222" mass="24964">MNFGELLWWYLGNARDYAAQMLPCMCAGMAVYALALPVRRRRLDRLGLVSPRRRELALLLFVMFAAGLAALTLFPAGFWRRAHWLAALRGERPLFPRWADLHRILQLVPLREIRRAVRGPWVMFLVVANVVIFLPVGFFPALLGRRPRWWKALATGLIASGTIETIQYFIGRSADVDDVLLNTAGVLGGYGLFCLARALFPRLIAGFQCQTRGDDNGLSHGN</sequence>
<keyword evidence="1" id="KW-0812">Transmembrane</keyword>
<dbReference type="PANTHER" id="PTHR36834">
    <property type="entry name" value="MEMBRANE PROTEIN-RELATED"/>
    <property type="match status" value="1"/>
</dbReference>
<dbReference type="InterPro" id="IPR006976">
    <property type="entry name" value="VanZ-like"/>
</dbReference>
<organism evidence="3 4">
    <name type="scientific">Flintibacter faecis</name>
    <dbReference type="NCBI Taxonomy" id="2763047"/>
    <lineage>
        <taxon>Bacteria</taxon>
        <taxon>Bacillati</taxon>
        <taxon>Bacillota</taxon>
        <taxon>Clostridia</taxon>
        <taxon>Eubacteriales</taxon>
        <taxon>Flintibacter</taxon>
    </lineage>
</organism>
<dbReference type="Pfam" id="PF04892">
    <property type="entry name" value="VanZ"/>
    <property type="match status" value="1"/>
</dbReference>
<proteinExistence type="predicted"/>
<feature type="domain" description="VanZ-like" evidence="2">
    <location>
        <begin position="61"/>
        <end position="196"/>
    </location>
</feature>
<reference evidence="3" key="1">
    <citation type="submission" date="2020-08" db="EMBL/GenBank/DDBJ databases">
        <title>Genome public.</title>
        <authorList>
            <person name="Liu C."/>
            <person name="Sun Q."/>
        </authorList>
    </citation>
    <scope>NUCLEOTIDE SEQUENCE</scope>
    <source>
        <strain evidence="3">BX5</strain>
    </source>
</reference>
<accession>A0A8J6MAP6</accession>
<evidence type="ECO:0000259" key="2">
    <source>
        <dbReference type="Pfam" id="PF04892"/>
    </source>
</evidence>
<keyword evidence="1" id="KW-0472">Membrane</keyword>
<evidence type="ECO:0000256" key="1">
    <source>
        <dbReference type="SAM" id="Phobius"/>
    </source>
</evidence>
<dbReference type="InterPro" id="IPR053150">
    <property type="entry name" value="Teicoplanin_resist-assoc"/>
</dbReference>
<evidence type="ECO:0000313" key="4">
    <source>
        <dbReference type="Proteomes" id="UP000602260"/>
    </source>
</evidence>
<feature type="transmembrane region" description="Helical" evidence="1">
    <location>
        <begin position="121"/>
        <end position="143"/>
    </location>
</feature>
<comment type="caution">
    <text evidence="3">The sequence shown here is derived from an EMBL/GenBank/DDBJ whole genome shotgun (WGS) entry which is preliminary data.</text>
</comment>
<evidence type="ECO:0000313" key="3">
    <source>
        <dbReference type="EMBL" id="MBC5717225.1"/>
    </source>
</evidence>
<keyword evidence="1" id="KW-1133">Transmembrane helix</keyword>
<dbReference type="RefSeq" id="WP_186878507.1">
    <property type="nucleotide sequence ID" value="NZ_JACOPN010000004.1"/>
</dbReference>